<evidence type="ECO:0000313" key="2">
    <source>
        <dbReference type="Proteomes" id="UP000614996"/>
    </source>
</evidence>
<proteinExistence type="predicted"/>
<dbReference type="RefSeq" id="WP_207127592.1">
    <property type="nucleotide sequence ID" value="NZ_BOPO01000110.1"/>
</dbReference>
<dbReference type="Proteomes" id="UP000614996">
    <property type="component" value="Unassembled WGS sequence"/>
</dbReference>
<dbReference type="EMBL" id="BOPO01000110">
    <property type="protein sequence ID" value="GIL29941.1"/>
    <property type="molecule type" value="Genomic_DNA"/>
</dbReference>
<evidence type="ECO:0000313" key="1">
    <source>
        <dbReference type="EMBL" id="GIL29941.1"/>
    </source>
</evidence>
<keyword evidence="2" id="KW-1185">Reference proteome</keyword>
<comment type="caution">
    <text evidence="1">The sequence shown here is derived from an EMBL/GenBank/DDBJ whole genome shotgun (WGS) entry which is preliminary data.</text>
</comment>
<reference evidence="2" key="1">
    <citation type="journal article" date="2021" name="Int. J. Syst. Evol. Microbiol.">
        <title>Actinocatenispora comari sp. nov., an endophytic actinomycete isolated from aerial parts of Comarum salesowianum.</title>
        <authorList>
            <person name="Oyunbileg N."/>
            <person name="Iizaka Y."/>
            <person name="Hamada M."/>
            <person name="Davaapurev B.O."/>
            <person name="Fukumoto A."/>
            <person name="Tsetseg B."/>
            <person name="Kato F."/>
            <person name="Tamura T."/>
            <person name="Batkhuu J."/>
            <person name="Anzai Y."/>
        </authorList>
    </citation>
    <scope>NUCLEOTIDE SEQUENCE [LARGE SCALE GENOMIC DNA]</scope>
    <source>
        <strain evidence="2">NUM-2625</strain>
    </source>
</reference>
<gene>
    <name evidence="1" type="ORF">NUM_51950</name>
</gene>
<organism evidence="1 2">
    <name type="scientific">Actinocatenispora comari</name>
    <dbReference type="NCBI Taxonomy" id="2807577"/>
    <lineage>
        <taxon>Bacteria</taxon>
        <taxon>Bacillati</taxon>
        <taxon>Actinomycetota</taxon>
        <taxon>Actinomycetes</taxon>
        <taxon>Micromonosporales</taxon>
        <taxon>Micromonosporaceae</taxon>
        <taxon>Actinocatenispora</taxon>
    </lineage>
</organism>
<sequence>MSIEARSEQQYNGPYRAEWGRPPRNLEARRAWILRHIKPEHRPSPRQQLAAAERRWSESDGPLRYQRQLDQASIRYLNIAQQAAIAARERG</sequence>
<dbReference type="AlphaFoldDB" id="A0A8J4AEN8"/>
<protein>
    <submittedName>
        <fullName evidence="1">Uncharacterized protein</fullName>
    </submittedName>
</protein>
<accession>A0A8J4AEN8</accession>
<name>A0A8J4AEN8_9ACTN</name>